<dbReference type="PROSITE" id="PS50835">
    <property type="entry name" value="IG_LIKE"/>
    <property type="match status" value="3"/>
</dbReference>
<comment type="subcellular location">
    <subcellularLocation>
        <location evidence="1">Membrane</location>
        <topology evidence="1">Single-pass type I membrane protein</topology>
    </subcellularLocation>
</comment>
<evidence type="ECO:0000256" key="2">
    <source>
        <dbReference type="ARBA" id="ARBA00023136"/>
    </source>
</evidence>
<proteinExistence type="predicted"/>
<dbReference type="SUPFAM" id="SSF48726">
    <property type="entry name" value="Immunoglobulin"/>
    <property type="match status" value="3"/>
</dbReference>
<dbReference type="OrthoDB" id="10012075at2759"/>
<accession>A0A8B6D2U4</accession>
<dbReference type="SMART" id="SM00408">
    <property type="entry name" value="IGc2"/>
    <property type="match status" value="3"/>
</dbReference>
<dbReference type="GO" id="GO:0005886">
    <property type="term" value="C:plasma membrane"/>
    <property type="evidence" value="ECO:0007669"/>
    <property type="project" value="TreeGrafter"/>
</dbReference>
<dbReference type="PANTHER" id="PTHR11640:SF164">
    <property type="entry name" value="MAM DOMAIN-CONTAINING GLYCOSYLPHOSPHATIDYLINOSITOL ANCHOR PROTEIN 1"/>
    <property type="match status" value="1"/>
</dbReference>
<dbReference type="GO" id="GO:0050839">
    <property type="term" value="F:cell adhesion molecule binding"/>
    <property type="evidence" value="ECO:0007669"/>
    <property type="project" value="TreeGrafter"/>
</dbReference>
<evidence type="ECO:0000256" key="4">
    <source>
        <dbReference type="ARBA" id="ARBA00023180"/>
    </source>
</evidence>
<dbReference type="InterPro" id="IPR051275">
    <property type="entry name" value="Cell_adhesion_signaling"/>
</dbReference>
<gene>
    <name evidence="7" type="ORF">MGAL_10B019499</name>
</gene>
<evidence type="ECO:0000256" key="1">
    <source>
        <dbReference type="ARBA" id="ARBA00004479"/>
    </source>
</evidence>
<keyword evidence="2" id="KW-0472">Membrane</keyword>
<protein>
    <recommendedName>
        <fullName evidence="6">Ig-like domain-containing protein</fullName>
    </recommendedName>
</protein>
<feature type="domain" description="Ig-like" evidence="6">
    <location>
        <begin position="1"/>
        <end position="93"/>
    </location>
</feature>
<keyword evidence="8" id="KW-1185">Reference proteome</keyword>
<comment type="caution">
    <text evidence="7">The sequence shown here is derived from an EMBL/GenBank/DDBJ whole genome shotgun (WGS) entry which is preliminary data.</text>
</comment>
<keyword evidence="3" id="KW-1015">Disulfide bond</keyword>
<dbReference type="GO" id="GO:0098609">
    <property type="term" value="P:cell-cell adhesion"/>
    <property type="evidence" value="ECO:0007669"/>
    <property type="project" value="TreeGrafter"/>
</dbReference>
<dbReference type="PANTHER" id="PTHR11640">
    <property type="entry name" value="NEPHRIN"/>
    <property type="match status" value="1"/>
</dbReference>
<dbReference type="InterPro" id="IPR036179">
    <property type="entry name" value="Ig-like_dom_sf"/>
</dbReference>
<keyword evidence="5" id="KW-0393">Immunoglobulin domain</keyword>
<evidence type="ECO:0000259" key="6">
    <source>
        <dbReference type="PROSITE" id="PS50835"/>
    </source>
</evidence>
<keyword evidence="4" id="KW-0325">Glycoprotein</keyword>
<sequence length="313" mass="33551">MPQSSYSVSPGKTTTLECFVTSSLPLIGVYWKQKGRYGTITIEFTTNANKYSGTTTITPSLTIFNAGQRDVGTYTCFAMNGIGTGQSSTTALSISGSIPTVSVPQSSYSVSPGKTVTLECFVNSSLPLINVYWTRRGRYGTITIKFTTNANKYSGTTTITPSLTIFNAEQRDVGTYICFAENGVGTGQSLTTVLVVTGIYWQRNIGGDIKQITFSTNTNKYSGSTKTTPSLTIFNATQSDAGTYTCFAINSVGPGHSASTTLTVTGTYRSSGTLRTFSNDMEEVNENVLNDLILSCEMDLHVVDNTAACESFL</sequence>
<dbReference type="InterPro" id="IPR007110">
    <property type="entry name" value="Ig-like_dom"/>
</dbReference>
<feature type="domain" description="Ig-like" evidence="6">
    <location>
        <begin position="199"/>
        <end position="263"/>
    </location>
</feature>
<feature type="domain" description="Ig-like" evidence="6">
    <location>
        <begin position="99"/>
        <end position="191"/>
    </location>
</feature>
<dbReference type="GO" id="GO:0005911">
    <property type="term" value="C:cell-cell junction"/>
    <property type="evidence" value="ECO:0007669"/>
    <property type="project" value="TreeGrafter"/>
</dbReference>
<dbReference type="Gene3D" id="2.60.40.10">
    <property type="entry name" value="Immunoglobulins"/>
    <property type="match status" value="3"/>
</dbReference>
<name>A0A8B6D2U4_MYTGA</name>
<dbReference type="EMBL" id="UYJE01002826">
    <property type="protein sequence ID" value="VDI14043.1"/>
    <property type="molecule type" value="Genomic_DNA"/>
</dbReference>
<evidence type="ECO:0000313" key="7">
    <source>
        <dbReference type="EMBL" id="VDI14043.1"/>
    </source>
</evidence>
<dbReference type="InterPro" id="IPR013151">
    <property type="entry name" value="Immunoglobulin_dom"/>
</dbReference>
<reference evidence="7" key="1">
    <citation type="submission" date="2018-11" db="EMBL/GenBank/DDBJ databases">
        <authorList>
            <person name="Alioto T."/>
            <person name="Alioto T."/>
        </authorList>
    </citation>
    <scope>NUCLEOTIDE SEQUENCE</scope>
</reference>
<evidence type="ECO:0000313" key="8">
    <source>
        <dbReference type="Proteomes" id="UP000596742"/>
    </source>
</evidence>
<evidence type="ECO:0000256" key="3">
    <source>
        <dbReference type="ARBA" id="ARBA00023157"/>
    </source>
</evidence>
<organism evidence="7 8">
    <name type="scientific">Mytilus galloprovincialis</name>
    <name type="common">Mediterranean mussel</name>
    <dbReference type="NCBI Taxonomy" id="29158"/>
    <lineage>
        <taxon>Eukaryota</taxon>
        <taxon>Metazoa</taxon>
        <taxon>Spiralia</taxon>
        <taxon>Lophotrochozoa</taxon>
        <taxon>Mollusca</taxon>
        <taxon>Bivalvia</taxon>
        <taxon>Autobranchia</taxon>
        <taxon>Pteriomorphia</taxon>
        <taxon>Mytilida</taxon>
        <taxon>Mytiloidea</taxon>
        <taxon>Mytilidae</taxon>
        <taxon>Mytilinae</taxon>
        <taxon>Mytilus</taxon>
    </lineage>
</organism>
<dbReference type="SMART" id="SM00409">
    <property type="entry name" value="IG"/>
    <property type="match status" value="3"/>
</dbReference>
<dbReference type="Proteomes" id="UP000596742">
    <property type="component" value="Unassembled WGS sequence"/>
</dbReference>
<dbReference type="InterPro" id="IPR003598">
    <property type="entry name" value="Ig_sub2"/>
</dbReference>
<dbReference type="Pfam" id="PF00047">
    <property type="entry name" value="ig"/>
    <property type="match status" value="3"/>
</dbReference>
<evidence type="ECO:0000256" key="5">
    <source>
        <dbReference type="ARBA" id="ARBA00023319"/>
    </source>
</evidence>
<dbReference type="AlphaFoldDB" id="A0A8B6D2U4"/>
<dbReference type="InterPro" id="IPR003599">
    <property type="entry name" value="Ig_sub"/>
</dbReference>
<dbReference type="InterPro" id="IPR013783">
    <property type="entry name" value="Ig-like_fold"/>
</dbReference>
<dbReference type="CDD" id="cd00096">
    <property type="entry name" value="Ig"/>
    <property type="match status" value="1"/>
</dbReference>